<evidence type="ECO:0000313" key="1">
    <source>
        <dbReference type="Proteomes" id="UP000095286"/>
    </source>
</evidence>
<proteinExistence type="predicted"/>
<evidence type="ECO:0000313" key="2">
    <source>
        <dbReference type="WBParaSite" id="RSKR_0000591000.1"/>
    </source>
</evidence>
<reference evidence="2" key="1">
    <citation type="submission" date="2016-11" db="UniProtKB">
        <authorList>
            <consortium name="WormBaseParasite"/>
        </authorList>
    </citation>
    <scope>IDENTIFICATION</scope>
    <source>
        <strain evidence="2">KR3021</strain>
    </source>
</reference>
<dbReference type="Proteomes" id="UP000095286">
    <property type="component" value="Unplaced"/>
</dbReference>
<organism evidence="1 2">
    <name type="scientific">Rhabditophanes sp. KR3021</name>
    <dbReference type="NCBI Taxonomy" id="114890"/>
    <lineage>
        <taxon>Eukaryota</taxon>
        <taxon>Metazoa</taxon>
        <taxon>Ecdysozoa</taxon>
        <taxon>Nematoda</taxon>
        <taxon>Chromadorea</taxon>
        <taxon>Rhabditida</taxon>
        <taxon>Tylenchina</taxon>
        <taxon>Panagrolaimomorpha</taxon>
        <taxon>Strongyloidoidea</taxon>
        <taxon>Alloionematidae</taxon>
        <taxon>Rhabditophanes</taxon>
    </lineage>
</organism>
<name>A0AC35U0J6_9BILA</name>
<accession>A0AC35U0J6</accession>
<dbReference type="WBParaSite" id="RSKR_0000591000.1">
    <property type="protein sequence ID" value="RSKR_0000591000.1"/>
    <property type="gene ID" value="RSKR_0000591000"/>
</dbReference>
<sequence>MKKSDIPTVKNMNSAKSAQNSTLFKNCGMPQKPVRVKERWSYVQVYTNLYNKKVKWDLLVDEEKARDKVLVAGKGMIVLKKTYASEDYAFNIEDILIDYWSETITNSDFRKPTYDIVKKMFPGKKDQVGQLILQEFLDVKEKLS</sequence>
<protein>
    <submittedName>
        <fullName evidence="2">ASCH domain-containing protein</fullName>
    </submittedName>
</protein>